<dbReference type="Proteomes" id="UP000782312">
    <property type="component" value="Unassembled WGS sequence"/>
</dbReference>
<dbReference type="EMBL" id="JACPUR010000041">
    <property type="protein sequence ID" value="MBI3129662.1"/>
    <property type="molecule type" value="Genomic_DNA"/>
</dbReference>
<protein>
    <submittedName>
        <fullName evidence="1">Uncharacterized protein</fullName>
    </submittedName>
</protein>
<evidence type="ECO:0000313" key="2">
    <source>
        <dbReference type="Proteomes" id="UP000782312"/>
    </source>
</evidence>
<organism evidence="1 2">
    <name type="scientific">Tectimicrobiota bacterium</name>
    <dbReference type="NCBI Taxonomy" id="2528274"/>
    <lineage>
        <taxon>Bacteria</taxon>
        <taxon>Pseudomonadati</taxon>
        <taxon>Nitrospinota/Tectimicrobiota group</taxon>
        <taxon>Candidatus Tectimicrobiota</taxon>
    </lineage>
</organism>
<dbReference type="AlphaFoldDB" id="A0A932I4M0"/>
<evidence type="ECO:0000313" key="1">
    <source>
        <dbReference type="EMBL" id="MBI3129662.1"/>
    </source>
</evidence>
<gene>
    <name evidence="1" type="ORF">HYZ11_18795</name>
</gene>
<comment type="caution">
    <text evidence="1">The sequence shown here is derived from an EMBL/GenBank/DDBJ whole genome shotgun (WGS) entry which is preliminary data.</text>
</comment>
<accession>A0A932I4M0</accession>
<sequence>MPAQPTDLAGVAGACQLLQFGLEHLMNPEKPQRDERPDELDPGIELQALDLLPAHHPGLAHPAALLASCDCL</sequence>
<name>A0A932I4M0_UNCTE</name>
<proteinExistence type="predicted"/>
<reference evidence="1" key="1">
    <citation type="submission" date="2020-07" db="EMBL/GenBank/DDBJ databases">
        <title>Huge and variable diversity of episymbiotic CPR bacteria and DPANN archaea in groundwater ecosystems.</title>
        <authorList>
            <person name="He C.Y."/>
            <person name="Keren R."/>
            <person name="Whittaker M."/>
            <person name="Farag I.F."/>
            <person name="Doudna J."/>
            <person name="Cate J.H.D."/>
            <person name="Banfield J.F."/>
        </authorList>
    </citation>
    <scope>NUCLEOTIDE SEQUENCE</scope>
    <source>
        <strain evidence="1">NC_groundwater_763_Ag_S-0.2um_68_21</strain>
    </source>
</reference>